<dbReference type="SUPFAM" id="SSF48264">
    <property type="entry name" value="Cytochrome P450"/>
    <property type="match status" value="1"/>
</dbReference>
<proteinExistence type="predicted"/>
<organism evidence="2 3">
    <name type="scientific">Engystomops pustulosus</name>
    <name type="common">Tungara frog</name>
    <name type="synonym">Physalaemus pustulosus</name>
    <dbReference type="NCBI Taxonomy" id="76066"/>
    <lineage>
        <taxon>Eukaryota</taxon>
        <taxon>Metazoa</taxon>
        <taxon>Chordata</taxon>
        <taxon>Craniata</taxon>
        <taxon>Vertebrata</taxon>
        <taxon>Euteleostomi</taxon>
        <taxon>Amphibia</taxon>
        <taxon>Batrachia</taxon>
        <taxon>Anura</taxon>
        <taxon>Neobatrachia</taxon>
        <taxon>Hyloidea</taxon>
        <taxon>Leptodactylidae</taxon>
        <taxon>Leiuperinae</taxon>
        <taxon>Engystomops</taxon>
    </lineage>
</organism>
<comment type="caution">
    <text evidence="2">The sequence shown here is derived from an EMBL/GenBank/DDBJ whole genome shotgun (WGS) entry which is preliminary data.</text>
</comment>
<dbReference type="GO" id="GO:0005506">
    <property type="term" value="F:iron ion binding"/>
    <property type="evidence" value="ECO:0007669"/>
    <property type="project" value="InterPro"/>
</dbReference>
<gene>
    <name evidence="2" type="ORF">GDO81_023710</name>
</gene>
<dbReference type="GO" id="GO:0020037">
    <property type="term" value="F:heme binding"/>
    <property type="evidence" value="ECO:0007669"/>
    <property type="project" value="InterPro"/>
</dbReference>
<dbReference type="InterPro" id="IPR036396">
    <property type="entry name" value="Cyt_P450_sf"/>
</dbReference>
<sequence>MALSIAATLLLTTGVTLLIYLIKWWHGVRQKNLPPGPTPLPILGNLLQISTSELPQSLLKVRSTCLPEVMYINYKIT</sequence>
<accession>A0AAV6YP58</accession>
<name>A0AAV6YP58_ENGPU</name>
<evidence type="ECO:0000256" key="1">
    <source>
        <dbReference type="SAM" id="Phobius"/>
    </source>
</evidence>
<dbReference type="EMBL" id="WNYA01026107">
    <property type="protein sequence ID" value="KAG8537843.1"/>
    <property type="molecule type" value="Genomic_DNA"/>
</dbReference>
<dbReference type="Proteomes" id="UP000824782">
    <property type="component" value="Unassembled WGS sequence"/>
</dbReference>
<protein>
    <submittedName>
        <fullName evidence="2">Uncharacterized protein</fullName>
    </submittedName>
</protein>
<keyword evidence="1" id="KW-1133">Transmembrane helix</keyword>
<keyword evidence="1" id="KW-0812">Transmembrane</keyword>
<evidence type="ECO:0000313" key="3">
    <source>
        <dbReference type="Proteomes" id="UP000824782"/>
    </source>
</evidence>
<reference evidence="2" key="1">
    <citation type="thesis" date="2020" institute="ProQuest LLC" country="789 East Eisenhower Parkway, Ann Arbor, MI, USA">
        <title>Comparative Genomics and Chromosome Evolution.</title>
        <authorList>
            <person name="Mudd A.B."/>
        </authorList>
    </citation>
    <scope>NUCLEOTIDE SEQUENCE</scope>
    <source>
        <strain evidence="2">237g6f4</strain>
        <tissue evidence="2">Blood</tissue>
    </source>
</reference>
<feature type="transmembrane region" description="Helical" evidence="1">
    <location>
        <begin position="6"/>
        <end position="25"/>
    </location>
</feature>
<dbReference type="AlphaFoldDB" id="A0AAV6YP58"/>
<keyword evidence="3" id="KW-1185">Reference proteome</keyword>
<evidence type="ECO:0000313" key="2">
    <source>
        <dbReference type="EMBL" id="KAG8537843.1"/>
    </source>
</evidence>
<dbReference type="GO" id="GO:0004497">
    <property type="term" value="F:monooxygenase activity"/>
    <property type="evidence" value="ECO:0007669"/>
    <property type="project" value="InterPro"/>
</dbReference>
<keyword evidence="1" id="KW-0472">Membrane</keyword>
<dbReference type="GO" id="GO:0016705">
    <property type="term" value="F:oxidoreductase activity, acting on paired donors, with incorporation or reduction of molecular oxygen"/>
    <property type="evidence" value="ECO:0007669"/>
    <property type="project" value="InterPro"/>
</dbReference>